<proteinExistence type="predicted"/>
<reference evidence="1" key="1">
    <citation type="submission" date="2022-02" db="EMBL/GenBank/DDBJ databases">
        <title>Coral-associated bacteria.</title>
        <authorList>
            <person name="Tang K."/>
            <person name="Wang X."/>
        </authorList>
    </citation>
    <scope>NUCLEOTIDE SEQUENCE</scope>
    <source>
        <strain evidence="1">SCSIO 43006</strain>
    </source>
</reference>
<evidence type="ECO:0000313" key="2">
    <source>
        <dbReference type="Proteomes" id="UP001055658"/>
    </source>
</evidence>
<protein>
    <submittedName>
        <fullName evidence="1">Uncharacterized protein</fullName>
    </submittedName>
</protein>
<organism evidence="1 2">
    <name type="scientific">Microbulbifer variabilis</name>
    <dbReference type="NCBI Taxonomy" id="266805"/>
    <lineage>
        <taxon>Bacteria</taxon>
        <taxon>Pseudomonadati</taxon>
        <taxon>Pseudomonadota</taxon>
        <taxon>Gammaproteobacteria</taxon>
        <taxon>Cellvibrionales</taxon>
        <taxon>Microbulbiferaceae</taxon>
        <taxon>Microbulbifer</taxon>
    </lineage>
</organism>
<evidence type="ECO:0000313" key="1">
    <source>
        <dbReference type="EMBL" id="USD19841.1"/>
    </source>
</evidence>
<sequence length="127" mass="14540">MNDHTPYQERLNRIPDFIVEYEIDLCEELKEAKPGQGMRVDFLYDGDDPQVEGVHMIWPELLDENGEVVIDTTPGNIAKRGKANMWVVDEARRPYHAERIKIGTKGTWWRGGRIANVTVESAEGLKC</sequence>
<dbReference type="Proteomes" id="UP001055658">
    <property type="component" value="Chromosome"/>
</dbReference>
<dbReference type="RefSeq" id="WP_252081934.1">
    <property type="nucleotide sequence ID" value="NZ_CP092418.1"/>
</dbReference>
<dbReference type="EMBL" id="CP092418">
    <property type="protein sequence ID" value="USD19841.1"/>
    <property type="molecule type" value="Genomic_DNA"/>
</dbReference>
<accession>A0ABY4V6E2</accession>
<gene>
    <name evidence="1" type="ORF">MJO52_12190</name>
</gene>
<name>A0ABY4V6E2_9GAMM</name>
<keyword evidence="2" id="KW-1185">Reference proteome</keyword>